<keyword evidence="9 11" id="KW-0472">Membrane</keyword>
<evidence type="ECO:0000256" key="9">
    <source>
        <dbReference type="ARBA" id="ARBA00023136"/>
    </source>
</evidence>
<feature type="compositionally biased region" description="Polar residues" evidence="10">
    <location>
        <begin position="38"/>
        <end position="57"/>
    </location>
</feature>
<evidence type="ECO:0000256" key="2">
    <source>
        <dbReference type="ARBA" id="ARBA00006103"/>
    </source>
</evidence>
<proteinExistence type="inferred from homology"/>
<evidence type="ECO:0000256" key="8">
    <source>
        <dbReference type="ARBA" id="ARBA00023010"/>
    </source>
</evidence>
<keyword evidence="8" id="KW-0811">Translocation</keyword>
<comment type="subcellular location">
    <subcellularLocation>
        <location evidence="1">Endoplasmic reticulum membrane</location>
        <topology evidence="1">Single-pass membrane protein</topology>
    </subcellularLocation>
</comment>
<keyword evidence="4 11" id="KW-0812">Transmembrane</keyword>
<evidence type="ECO:0000256" key="4">
    <source>
        <dbReference type="ARBA" id="ARBA00022692"/>
    </source>
</evidence>
<evidence type="ECO:0000256" key="1">
    <source>
        <dbReference type="ARBA" id="ARBA00004389"/>
    </source>
</evidence>
<dbReference type="PANTHER" id="PTHR13509">
    <property type="entry name" value="SEC61 SUBUNIT BETA"/>
    <property type="match status" value="1"/>
</dbReference>
<keyword evidence="7 11" id="KW-1133">Transmembrane helix</keyword>
<feature type="compositionally biased region" description="Basic and acidic residues" evidence="10">
    <location>
        <begin position="80"/>
        <end position="89"/>
    </location>
</feature>
<evidence type="ECO:0000256" key="11">
    <source>
        <dbReference type="SAM" id="Phobius"/>
    </source>
</evidence>
<evidence type="ECO:0000313" key="13">
    <source>
        <dbReference type="Proteomes" id="UP000481288"/>
    </source>
</evidence>
<feature type="region of interest" description="Disordered" evidence="10">
    <location>
        <begin position="38"/>
        <end position="105"/>
    </location>
</feature>
<dbReference type="GO" id="GO:0005784">
    <property type="term" value="C:Sec61 translocon complex"/>
    <property type="evidence" value="ECO:0007669"/>
    <property type="project" value="InterPro"/>
</dbReference>
<evidence type="ECO:0000256" key="7">
    <source>
        <dbReference type="ARBA" id="ARBA00022989"/>
    </source>
</evidence>
<comment type="similarity">
    <text evidence="2">Belongs to the SEC61-beta family.</text>
</comment>
<keyword evidence="3" id="KW-0813">Transport</keyword>
<dbReference type="Proteomes" id="UP000481288">
    <property type="component" value="Unassembled WGS sequence"/>
</dbReference>
<accession>A0A7D8YN88</accession>
<dbReference type="EMBL" id="QGMG01000499">
    <property type="protein sequence ID" value="TVY53122.1"/>
    <property type="molecule type" value="Genomic_DNA"/>
</dbReference>
<evidence type="ECO:0000256" key="6">
    <source>
        <dbReference type="ARBA" id="ARBA00022927"/>
    </source>
</evidence>
<evidence type="ECO:0000256" key="5">
    <source>
        <dbReference type="ARBA" id="ARBA00022824"/>
    </source>
</evidence>
<dbReference type="GO" id="GO:0006886">
    <property type="term" value="P:intracellular protein transport"/>
    <property type="evidence" value="ECO:0007669"/>
    <property type="project" value="InterPro"/>
</dbReference>
<dbReference type="InterPro" id="IPR030671">
    <property type="entry name" value="Sec61-beta/Sbh"/>
</dbReference>
<comment type="caution">
    <text evidence="12">The sequence shown here is derived from an EMBL/GenBank/DDBJ whole genome shotgun (WGS) entry which is preliminary data.</text>
</comment>
<reference evidence="12 13" key="1">
    <citation type="submission" date="2018-05" db="EMBL/GenBank/DDBJ databases">
        <title>Whole genome sequencing for identification of molecular markers to develop diagnostic detection tools for the regulated plant pathogen Lachnellula willkommii.</title>
        <authorList>
            <person name="Giroux E."/>
            <person name="Bilodeau G."/>
        </authorList>
    </citation>
    <scope>NUCLEOTIDE SEQUENCE [LARGE SCALE GENOMIC DNA]</scope>
    <source>
        <strain evidence="12 13">CBS 625.97</strain>
    </source>
</reference>
<gene>
    <name evidence="12" type="primary">SBH1</name>
    <name evidence="12" type="ORF">LCER1_G005708</name>
</gene>
<protein>
    <submittedName>
        <fullName evidence="12">Protein transport protein Sec61 subunit beta</fullName>
    </submittedName>
</protein>
<evidence type="ECO:0000256" key="3">
    <source>
        <dbReference type="ARBA" id="ARBA00022448"/>
    </source>
</evidence>
<dbReference type="AlphaFoldDB" id="A0A7D8YN88"/>
<keyword evidence="5" id="KW-0256">Endoplasmic reticulum</keyword>
<sequence>MVRIPCRPYTALITSPHGQSPSSANYTALLSALLEPQANSIKQSSPRASSPVNSPIGASTGRPSSPTPPGGPKTAIRRRAAADQKDKVANARPSSTRAAGAGGSSSTMLRLYTDESPGLKVDPVVVLVLSLVFIFSVVALHIIAKVTRKFSS</sequence>
<dbReference type="Pfam" id="PF03911">
    <property type="entry name" value="Sec61_beta"/>
    <property type="match status" value="1"/>
</dbReference>
<dbReference type="InterPro" id="IPR016482">
    <property type="entry name" value="SecG/Sec61-beta/Sbh"/>
</dbReference>
<keyword evidence="6" id="KW-0653">Protein transport</keyword>
<keyword evidence="13" id="KW-1185">Reference proteome</keyword>
<organism evidence="12 13">
    <name type="scientific">Lachnellula cervina</name>
    <dbReference type="NCBI Taxonomy" id="1316786"/>
    <lineage>
        <taxon>Eukaryota</taxon>
        <taxon>Fungi</taxon>
        <taxon>Dikarya</taxon>
        <taxon>Ascomycota</taxon>
        <taxon>Pezizomycotina</taxon>
        <taxon>Leotiomycetes</taxon>
        <taxon>Helotiales</taxon>
        <taxon>Lachnaceae</taxon>
        <taxon>Lachnellula</taxon>
    </lineage>
</organism>
<evidence type="ECO:0000256" key="10">
    <source>
        <dbReference type="SAM" id="MobiDB-lite"/>
    </source>
</evidence>
<dbReference type="OrthoDB" id="5401193at2759"/>
<evidence type="ECO:0000313" key="12">
    <source>
        <dbReference type="EMBL" id="TVY53122.1"/>
    </source>
</evidence>
<name>A0A7D8YN88_9HELO</name>
<feature type="transmembrane region" description="Helical" evidence="11">
    <location>
        <begin position="124"/>
        <end position="144"/>
    </location>
</feature>